<comment type="subcellular location">
    <subcellularLocation>
        <location evidence="1">Cell membrane</location>
        <topology evidence="1">Multi-pass membrane protein</topology>
    </subcellularLocation>
</comment>
<dbReference type="GO" id="GO:0005886">
    <property type="term" value="C:plasma membrane"/>
    <property type="evidence" value="ECO:0007669"/>
    <property type="project" value="UniProtKB-SubCell"/>
</dbReference>
<keyword evidence="6" id="KW-0175">Coiled coil</keyword>
<organism evidence="9">
    <name type="scientific">Streptococcus mutans</name>
    <dbReference type="NCBI Taxonomy" id="1309"/>
    <lineage>
        <taxon>Bacteria</taxon>
        <taxon>Bacillati</taxon>
        <taxon>Bacillota</taxon>
        <taxon>Bacilli</taxon>
        <taxon>Lactobacillales</taxon>
        <taxon>Streptococcaceae</taxon>
        <taxon>Streptococcus</taxon>
    </lineage>
</organism>
<feature type="transmembrane region" description="Helical" evidence="7">
    <location>
        <begin position="379"/>
        <end position="398"/>
    </location>
</feature>
<sequence>MFLKYLTGKSRQIITMRSQFLLKIWSGNMKTLTKNIFRTFRRTWARFLSVSLLIGLAIFVFVGLFSAGPDMRQTVIRQFKKENLADVQVIASDKFTDADKKTLNHIHGIRAISYGKQTDAELADKGIHIISNPKNISTLKVIKGRLANSNDEIAIGEQFHKNIGEYITLKTNDLKIKKVKIVGIVRTSEFMSKTKLGQTNVADGTLSYFAVMPDSNFTISDNLARATFKNTKYKKAYTKNYSDTVSENIEKLERVTQKLTKKNQEQALADISKKEENLKMAEVTLKQKELQLKENEVQLNVTAQTATSYQAQLQIANQNAQLQQEKDKLKKLKTDLAQKKINLKKAKKQVSLLSITVQERSQFAHGYSDYGSSATRMDALALVLPVIFFAISLMVSFTTMRRMVTEKRIELGTLRALGFTRKEVMREYILYSTATAILGTFFGSLLGTFFLPSRIYNIFADGSYQLGNITFVYNIPLLLISLALSLVSTLFAAYWAARQELKEKPSSLMLAKPPAITNKIFLERLTFIWKKLSFSNKVTLRNAFRYKSRMFMTIFGVMGSISLLILGIGIRDSLIELVPSQYEHISAYDMIAVYNPGSSNVASYQKIIKNDANHELAIGYETFYAKSKELLDSQSIQAFTANNFKDYIKLDKEPTADGAILSQKLAHAFHLKVGDKLTVKNSEGKSYHIKVAGFTTNYVGHMIYMKPSYHEKVFHEKYENNAYLIRTKKNIENQNLAEKINKNKASLTIVKSKVLRQTISDFLNGLTNIILIIIFVSIMLAFIVLYTLTSINVAEREKELATIKVLGFYQKEALMYIFKETFLLTAIGILSGLALGYFIHKYVMTVIPPEYVMSIPGITWTNILISSGAVFFFTFIVMIIMNRHIRKIDMLEALKSVD</sequence>
<dbReference type="AlphaFoldDB" id="Q93D92"/>
<reference evidence="9" key="1">
    <citation type="journal article" date="2002" name="J. Dent. Res.">
        <title>Novel sucrose-dependent adhesion co-factors in Streptococcus mutans.</title>
        <authorList>
            <person name="Tao L."/>
            <person name="Tanzer J.M."/>
        </authorList>
    </citation>
    <scope>NUCLEOTIDE SEQUENCE</scope>
    <source>
        <strain evidence="9">LT11</strain>
    </source>
</reference>
<feature type="transmembrane region" description="Helical" evidence="7">
    <location>
        <begin position="860"/>
        <end position="881"/>
    </location>
</feature>
<dbReference type="InterPro" id="IPR038766">
    <property type="entry name" value="Membrane_comp_ABC_pdt"/>
</dbReference>
<evidence type="ECO:0000256" key="2">
    <source>
        <dbReference type="ARBA" id="ARBA00022475"/>
    </source>
</evidence>
<dbReference type="InterPro" id="IPR003838">
    <property type="entry name" value="ABC3_permease_C"/>
</dbReference>
<protein>
    <submittedName>
        <fullName evidence="9">PsaB</fullName>
    </submittedName>
</protein>
<evidence type="ECO:0000256" key="3">
    <source>
        <dbReference type="ARBA" id="ARBA00022692"/>
    </source>
</evidence>
<keyword evidence="5 7" id="KW-0472">Membrane</keyword>
<evidence type="ECO:0000259" key="8">
    <source>
        <dbReference type="Pfam" id="PF02687"/>
    </source>
</evidence>
<dbReference type="EMBL" id="AF397166">
    <property type="protein sequence ID" value="AAL04089.1"/>
    <property type="molecule type" value="Genomic_DNA"/>
</dbReference>
<evidence type="ECO:0000313" key="9">
    <source>
        <dbReference type="EMBL" id="AAL04089.1"/>
    </source>
</evidence>
<gene>
    <name evidence="9" type="primary">psaB</name>
</gene>
<evidence type="ECO:0000256" key="6">
    <source>
        <dbReference type="SAM" id="Coils"/>
    </source>
</evidence>
<feature type="transmembrane region" description="Helical" evidence="7">
    <location>
        <begin position="471"/>
        <end position="497"/>
    </location>
</feature>
<evidence type="ECO:0000256" key="1">
    <source>
        <dbReference type="ARBA" id="ARBA00004651"/>
    </source>
</evidence>
<evidence type="ECO:0000256" key="4">
    <source>
        <dbReference type="ARBA" id="ARBA00022989"/>
    </source>
</evidence>
<evidence type="ECO:0000256" key="5">
    <source>
        <dbReference type="ARBA" id="ARBA00023136"/>
    </source>
</evidence>
<keyword evidence="3 7" id="KW-0812">Transmembrane</keyword>
<keyword evidence="4 7" id="KW-1133">Transmembrane helix</keyword>
<proteinExistence type="predicted"/>
<feature type="transmembrane region" description="Helical" evidence="7">
    <location>
        <begin position="550"/>
        <end position="570"/>
    </location>
</feature>
<feature type="transmembrane region" description="Helical" evidence="7">
    <location>
        <begin position="821"/>
        <end position="840"/>
    </location>
</feature>
<accession>Q93D92</accession>
<feature type="domain" description="ABC3 transporter permease C-terminal" evidence="8">
    <location>
        <begin position="383"/>
        <end position="502"/>
    </location>
</feature>
<name>Q93D92_STRMG</name>
<evidence type="ECO:0000256" key="7">
    <source>
        <dbReference type="SAM" id="Phobius"/>
    </source>
</evidence>
<feature type="coiled-coil region" evidence="6">
    <location>
        <begin position="242"/>
        <end position="349"/>
    </location>
</feature>
<feature type="transmembrane region" description="Helical" evidence="7">
    <location>
        <begin position="766"/>
        <end position="788"/>
    </location>
</feature>
<dbReference type="Pfam" id="PF02687">
    <property type="entry name" value="FtsX"/>
    <property type="match status" value="2"/>
</dbReference>
<dbReference type="PANTHER" id="PTHR30287">
    <property type="entry name" value="MEMBRANE COMPONENT OF PREDICTED ABC SUPERFAMILY METABOLITE UPTAKE TRANSPORTER"/>
    <property type="match status" value="1"/>
</dbReference>
<dbReference type="PANTHER" id="PTHR30287:SF1">
    <property type="entry name" value="INNER MEMBRANE PROTEIN"/>
    <property type="match status" value="1"/>
</dbReference>
<feature type="transmembrane region" description="Helical" evidence="7">
    <location>
        <begin position="428"/>
        <end position="451"/>
    </location>
</feature>
<feature type="domain" description="ABC3 transporter permease C-terminal" evidence="8">
    <location>
        <begin position="772"/>
        <end position="889"/>
    </location>
</feature>
<keyword evidence="2" id="KW-1003">Cell membrane</keyword>